<accession>A0A146FBC8</accession>
<organism evidence="3 4">
    <name type="scientific">Aspergillus kawachii</name>
    <name type="common">White koji mold</name>
    <name type="synonym">Aspergillus awamori var. kawachi</name>
    <dbReference type="NCBI Taxonomy" id="1069201"/>
    <lineage>
        <taxon>Eukaryota</taxon>
        <taxon>Fungi</taxon>
        <taxon>Dikarya</taxon>
        <taxon>Ascomycota</taxon>
        <taxon>Pezizomycotina</taxon>
        <taxon>Eurotiomycetes</taxon>
        <taxon>Eurotiomycetidae</taxon>
        <taxon>Eurotiales</taxon>
        <taxon>Aspergillaceae</taxon>
        <taxon>Aspergillus</taxon>
        <taxon>Aspergillus subgen. Circumdati</taxon>
    </lineage>
</organism>
<reference evidence="3 4" key="1">
    <citation type="journal article" date="2016" name="DNA Res.">
        <title>Genome sequence of Aspergillus luchuensis NBRC 4314.</title>
        <authorList>
            <person name="Yamada O."/>
            <person name="Machida M."/>
            <person name="Hosoyama A."/>
            <person name="Goto M."/>
            <person name="Takahashi T."/>
            <person name="Futagami T."/>
            <person name="Yamagata Y."/>
            <person name="Takeuchi M."/>
            <person name="Kobayashi T."/>
            <person name="Koike H."/>
            <person name="Abe K."/>
            <person name="Asai K."/>
            <person name="Arita M."/>
            <person name="Fujita N."/>
            <person name="Fukuda K."/>
            <person name="Higa K."/>
            <person name="Horikawa H."/>
            <person name="Ishikawa T."/>
            <person name="Jinno K."/>
            <person name="Kato Y."/>
            <person name="Kirimura K."/>
            <person name="Mizutani O."/>
            <person name="Nakasone K."/>
            <person name="Sano M."/>
            <person name="Shiraishi Y."/>
            <person name="Tsukahara M."/>
            <person name="Gomi K."/>
        </authorList>
    </citation>
    <scope>NUCLEOTIDE SEQUENCE [LARGE SCALE GENOMIC DNA]</scope>
    <source>
        <strain evidence="3 4">RIB 2604</strain>
    </source>
</reference>
<dbReference type="InterPro" id="IPR005645">
    <property type="entry name" value="FSH-like_dom"/>
</dbReference>
<dbReference type="EMBL" id="BCWF01000017">
    <property type="protein sequence ID" value="GAT22959.1"/>
    <property type="molecule type" value="Genomic_DNA"/>
</dbReference>
<dbReference type="GO" id="GO:0005634">
    <property type="term" value="C:nucleus"/>
    <property type="evidence" value="ECO:0007669"/>
    <property type="project" value="TreeGrafter"/>
</dbReference>
<proteinExistence type="predicted"/>
<dbReference type="GO" id="GO:0005737">
    <property type="term" value="C:cytoplasm"/>
    <property type="evidence" value="ECO:0007669"/>
    <property type="project" value="TreeGrafter"/>
</dbReference>
<dbReference type="SUPFAM" id="SSF53474">
    <property type="entry name" value="alpha/beta-Hydrolases"/>
    <property type="match status" value="1"/>
</dbReference>
<dbReference type="Pfam" id="PF03959">
    <property type="entry name" value="FSH1"/>
    <property type="match status" value="1"/>
</dbReference>
<dbReference type="GO" id="GO:0019748">
    <property type="term" value="P:secondary metabolic process"/>
    <property type="evidence" value="ECO:0007669"/>
    <property type="project" value="TreeGrafter"/>
</dbReference>
<feature type="domain" description="Serine hydrolase" evidence="2">
    <location>
        <begin position="2"/>
        <end position="250"/>
    </location>
</feature>
<sequence>MTIICLHGGYGSAEQFQIQLKPLTTAMQSACPDISFHFIDGGYPVTPPQGYADLFGQPPHYRFIEYDETRRSDDLLGRVNRLSRGSTVEDTMQFLNQESEVMSADSVRGMMAKLFAILEENPDIDGILGFSEGVTAAASLLVEEDRRVREEGKTRQLKSENSVLSLRDEEKYGIFFAGWPPVRLDGQRVTGCLADECEDMIVVPTCHIIGVNDPFVDASMALYGVCDPDTAIMFDHGKGHTVPRDAKTVSELVEVIDQTRRKGLDAGL</sequence>
<reference evidence="4" key="2">
    <citation type="submission" date="2016-02" db="EMBL/GenBank/DDBJ databases">
        <title>Genome sequencing of Aspergillus luchuensis NBRC 4314.</title>
        <authorList>
            <person name="Yamada O."/>
        </authorList>
    </citation>
    <scope>NUCLEOTIDE SEQUENCE [LARGE SCALE GENOMIC DNA]</scope>
    <source>
        <strain evidence="4">RIB 2604</strain>
    </source>
</reference>
<gene>
    <name evidence="3" type="ORF">RIB2604_01700950</name>
</gene>
<dbReference type="PANTHER" id="PTHR48070">
    <property type="entry name" value="ESTERASE OVCA2"/>
    <property type="match status" value="1"/>
</dbReference>
<dbReference type="PANTHER" id="PTHR48070:SF4">
    <property type="entry name" value="ESTERASE ALNB"/>
    <property type="match status" value="1"/>
</dbReference>
<evidence type="ECO:0000313" key="3">
    <source>
        <dbReference type="EMBL" id="GAT22959.1"/>
    </source>
</evidence>
<dbReference type="GO" id="GO:0016787">
    <property type="term" value="F:hydrolase activity"/>
    <property type="evidence" value="ECO:0007669"/>
    <property type="project" value="UniProtKB-KW"/>
</dbReference>
<keyword evidence="1" id="KW-0378">Hydrolase</keyword>
<evidence type="ECO:0000256" key="1">
    <source>
        <dbReference type="ARBA" id="ARBA00022801"/>
    </source>
</evidence>
<dbReference type="InterPro" id="IPR029058">
    <property type="entry name" value="AB_hydrolase_fold"/>
</dbReference>
<evidence type="ECO:0000313" key="4">
    <source>
        <dbReference type="Proteomes" id="UP000075230"/>
    </source>
</evidence>
<dbReference type="VEuPathDB" id="FungiDB:ASPFODRAFT_204969"/>
<comment type="caution">
    <text evidence="3">The sequence shown here is derived from an EMBL/GenBank/DDBJ whole genome shotgun (WGS) entry which is preliminary data.</text>
</comment>
<dbReference type="Proteomes" id="UP000075230">
    <property type="component" value="Unassembled WGS sequence"/>
</dbReference>
<dbReference type="AlphaFoldDB" id="A0A146FBC8"/>
<evidence type="ECO:0000259" key="2">
    <source>
        <dbReference type="Pfam" id="PF03959"/>
    </source>
</evidence>
<name>A0A146FBC8_ASPKA</name>
<protein>
    <submittedName>
        <fullName evidence="3">DUF341 family oxidoreductase</fullName>
    </submittedName>
</protein>
<dbReference type="InterPro" id="IPR050593">
    <property type="entry name" value="LovG"/>
</dbReference>
<dbReference type="Gene3D" id="3.40.50.1820">
    <property type="entry name" value="alpha/beta hydrolase"/>
    <property type="match status" value="1"/>
</dbReference>